<evidence type="ECO:0000256" key="3">
    <source>
        <dbReference type="SAM" id="SignalP"/>
    </source>
</evidence>
<dbReference type="PANTHER" id="PTHR21666:SF289">
    <property type="entry name" value="L-ALA--D-GLU ENDOPEPTIDASE"/>
    <property type="match status" value="1"/>
</dbReference>
<dbReference type="Proteomes" id="UP000807850">
    <property type="component" value="Unassembled WGS sequence"/>
</dbReference>
<proteinExistence type="predicted"/>
<dbReference type="InterPro" id="IPR050570">
    <property type="entry name" value="Cell_wall_metabolism_enzyme"/>
</dbReference>
<dbReference type="SUPFAM" id="SSF51261">
    <property type="entry name" value="Duplicated hybrid motif"/>
    <property type="match status" value="1"/>
</dbReference>
<dbReference type="Gene3D" id="6.10.250.3150">
    <property type="match status" value="1"/>
</dbReference>
<dbReference type="Pfam" id="PF24568">
    <property type="entry name" value="CC_PcsB"/>
    <property type="match status" value="1"/>
</dbReference>
<dbReference type="InterPro" id="IPR011055">
    <property type="entry name" value="Dup_hybrid_motif"/>
</dbReference>
<comment type="caution">
    <text evidence="6">The sequence shown here is derived from an EMBL/GenBank/DDBJ whole genome shotgun (WGS) entry which is preliminary data.</text>
</comment>
<feature type="domain" description="M23ase beta-sheet core" evidence="4">
    <location>
        <begin position="301"/>
        <end position="395"/>
    </location>
</feature>
<dbReference type="EMBL" id="JACQAY010000060">
    <property type="protein sequence ID" value="MBI3539046.1"/>
    <property type="molecule type" value="Genomic_DNA"/>
</dbReference>
<evidence type="ECO:0000259" key="5">
    <source>
        <dbReference type="Pfam" id="PF24568"/>
    </source>
</evidence>
<dbReference type="InterPro" id="IPR057309">
    <property type="entry name" value="PcsB_CC"/>
</dbReference>
<feature type="domain" description="Peptidoglycan hydrolase PcsB coiled-coil" evidence="5">
    <location>
        <begin position="115"/>
        <end position="178"/>
    </location>
</feature>
<reference evidence="6" key="1">
    <citation type="submission" date="2020-07" db="EMBL/GenBank/DDBJ databases">
        <title>Huge and variable diversity of episymbiotic CPR bacteria and DPANN archaea in groundwater ecosystems.</title>
        <authorList>
            <person name="He C.Y."/>
            <person name="Keren R."/>
            <person name="Whittaker M."/>
            <person name="Farag I.F."/>
            <person name="Doudna J."/>
            <person name="Cate J.H.D."/>
            <person name="Banfield J.F."/>
        </authorList>
    </citation>
    <scope>NUCLEOTIDE SEQUENCE</scope>
    <source>
        <strain evidence="6">NC_groundwater_928_Pr1_S-0.2um_72_17</strain>
    </source>
</reference>
<dbReference type="Pfam" id="PF01551">
    <property type="entry name" value="Peptidase_M23"/>
    <property type="match status" value="1"/>
</dbReference>
<accession>A0A9D6QJD0</accession>
<evidence type="ECO:0000313" key="7">
    <source>
        <dbReference type="Proteomes" id="UP000807850"/>
    </source>
</evidence>
<dbReference type="GO" id="GO:0004222">
    <property type="term" value="F:metalloendopeptidase activity"/>
    <property type="evidence" value="ECO:0007669"/>
    <property type="project" value="TreeGrafter"/>
</dbReference>
<sequence>MSGAVRAARRAGVACAALLAGACIAAAPAAAQQDSLERAQRLQLEETQRQIRENRQKASELKGQENRAVGQLRHTERELAGTRVRLRRLSQRQKNLDQQLDVTRTDLEHSIQSLAEARARLKKRLRNIYKYGPASDLEVVLSHESFAQLLARWDFLQMVAEQDRQLMEDVHDRKDRVATLETRLQGHIKQIEHTAKLTTGENQRLQGQQKTRAQQVETIKTQRESYEAAAAELERTARAIAKLLATLEARRKAAVAGGKPAPAYSGDFAKGAGALEWPVRGEVVGHFGPEVHPRFGTTINNNGIDIAAEIGTAVRCVAKGRVEYTSDDYASYGPIVIVDHGDGYRTLYAHLSEINVAVGQDLASGQIIGRVGEAGSLKGPGLHFEVRKGGSALDPATWLR</sequence>
<feature type="signal peptide" evidence="3">
    <location>
        <begin position="1"/>
        <end position="25"/>
    </location>
</feature>
<dbReference type="InterPro" id="IPR016047">
    <property type="entry name" value="M23ase_b-sheet_dom"/>
</dbReference>
<gene>
    <name evidence="6" type="ORF">HY076_02085</name>
</gene>
<protein>
    <submittedName>
        <fullName evidence="6">Peptidoglycan DD-metalloendopeptidase family protein</fullName>
    </submittedName>
</protein>
<evidence type="ECO:0000256" key="2">
    <source>
        <dbReference type="SAM" id="Coils"/>
    </source>
</evidence>
<evidence type="ECO:0000256" key="1">
    <source>
        <dbReference type="ARBA" id="ARBA00022729"/>
    </source>
</evidence>
<dbReference type="CDD" id="cd12797">
    <property type="entry name" value="M23_peptidase"/>
    <property type="match status" value="1"/>
</dbReference>
<dbReference type="AlphaFoldDB" id="A0A9D6QJD0"/>
<organism evidence="6 7">
    <name type="scientific">Eiseniibacteriota bacterium</name>
    <dbReference type="NCBI Taxonomy" id="2212470"/>
    <lineage>
        <taxon>Bacteria</taxon>
        <taxon>Candidatus Eiseniibacteriota</taxon>
    </lineage>
</organism>
<feature type="coiled-coil region" evidence="2">
    <location>
        <begin position="216"/>
        <end position="250"/>
    </location>
</feature>
<dbReference type="PROSITE" id="PS51257">
    <property type="entry name" value="PROKAR_LIPOPROTEIN"/>
    <property type="match status" value="1"/>
</dbReference>
<feature type="coiled-coil region" evidence="2">
    <location>
        <begin position="37"/>
        <end position="124"/>
    </location>
</feature>
<feature type="chain" id="PRO_5039593227" evidence="3">
    <location>
        <begin position="26"/>
        <end position="400"/>
    </location>
</feature>
<dbReference type="Gene3D" id="2.70.70.10">
    <property type="entry name" value="Glucose Permease (Domain IIA)"/>
    <property type="match status" value="1"/>
</dbReference>
<keyword evidence="2" id="KW-0175">Coiled coil</keyword>
<keyword evidence="1 3" id="KW-0732">Signal</keyword>
<name>A0A9D6QJD0_UNCEI</name>
<evidence type="ECO:0000259" key="4">
    <source>
        <dbReference type="Pfam" id="PF01551"/>
    </source>
</evidence>
<evidence type="ECO:0000313" key="6">
    <source>
        <dbReference type="EMBL" id="MBI3539046.1"/>
    </source>
</evidence>
<dbReference type="PANTHER" id="PTHR21666">
    <property type="entry name" value="PEPTIDASE-RELATED"/>
    <property type="match status" value="1"/>
</dbReference>